<protein>
    <submittedName>
        <fullName evidence="1">Uncharacterized protein</fullName>
    </submittedName>
</protein>
<gene>
    <name evidence="1" type="ORF">BLNAU_2649</name>
</gene>
<organism evidence="1 2">
    <name type="scientific">Blattamonas nauphoetae</name>
    <dbReference type="NCBI Taxonomy" id="2049346"/>
    <lineage>
        <taxon>Eukaryota</taxon>
        <taxon>Metamonada</taxon>
        <taxon>Preaxostyla</taxon>
        <taxon>Oxymonadida</taxon>
        <taxon>Blattamonas</taxon>
    </lineage>
</organism>
<dbReference type="Proteomes" id="UP001281761">
    <property type="component" value="Unassembled WGS sequence"/>
</dbReference>
<reference evidence="1 2" key="1">
    <citation type="journal article" date="2022" name="bioRxiv">
        <title>Genomics of Preaxostyla Flagellates Illuminates Evolutionary Transitions and the Path Towards Mitochondrial Loss.</title>
        <authorList>
            <person name="Novak L.V.F."/>
            <person name="Treitli S.C."/>
            <person name="Pyrih J."/>
            <person name="Halakuc P."/>
            <person name="Pipaliya S.V."/>
            <person name="Vacek V."/>
            <person name="Brzon O."/>
            <person name="Soukal P."/>
            <person name="Eme L."/>
            <person name="Dacks J.B."/>
            <person name="Karnkowska A."/>
            <person name="Elias M."/>
            <person name="Hampl V."/>
        </authorList>
    </citation>
    <scope>NUCLEOTIDE SEQUENCE [LARGE SCALE GENOMIC DNA]</scope>
    <source>
        <strain evidence="1">NAU3</strain>
        <tissue evidence="1">Gut</tissue>
    </source>
</reference>
<evidence type="ECO:0000313" key="2">
    <source>
        <dbReference type="Proteomes" id="UP001281761"/>
    </source>
</evidence>
<evidence type="ECO:0000313" key="1">
    <source>
        <dbReference type="EMBL" id="KAK2962406.1"/>
    </source>
</evidence>
<dbReference type="EMBL" id="JARBJD010000011">
    <property type="protein sequence ID" value="KAK2962406.1"/>
    <property type="molecule type" value="Genomic_DNA"/>
</dbReference>
<proteinExistence type="predicted"/>
<keyword evidence="2" id="KW-1185">Reference proteome</keyword>
<sequence>MTLSDPQFSVSCTTYFSHRFPHKLGRAYLVFEANLGIFCSSCSFTWITSANSRSSVSTVCRKFAKSILSVKARSSSVSVAIFSEFGPYYQFYSPGMQCLSIDPQGTDVGLL</sequence>
<accession>A0ABQ9YFK6</accession>
<name>A0ABQ9YFK6_9EUKA</name>
<comment type="caution">
    <text evidence="1">The sequence shown here is derived from an EMBL/GenBank/DDBJ whole genome shotgun (WGS) entry which is preliminary data.</text>
</comment>